<proteinExistence type="predicted"/>
<dbReference type="EMBL" id="KE356560">
    <property type="protein sequence ID" value="ERG92382.1"/>
    <property type="molecule type" value="Genomic_DNA"/>
</dbReference>
<sequence>MEDTAPGVGDIITVAIRSTAVQYRTASGEGTT</sequence>
<evidence type="ECO:0000313" key="1">
    <source>
        <dbReference type="EMBL" id="ERG92382.1"/>
    </source>
</evidence>
<dbReference type="HOGENOM" id="CLU_220398_0_0_2"/>
<organism evidence="1 2">
    <name type="scientific">Haloquadratum walsbyi J07HQW1</name>
    <dbReference type="NCBI Taxonomy" id="1238424"/>
    <lineage>
        <taxon>Archaea</taxon>
        <taxon>Methanobacteriati</taxon>
        <taxon>Methanobacteriota</taxon>
        <taxon>Stenosarchaea group</taxon>
        <taxon>Halobacteria</taxon>
        <taxon>Halobacteriales</taxon>
        <taxon>Haloferacaceae</taxon>
        <taxon>Haloquadratum</taxon>
    </lineage>
</organism>
<dbReference type="AlphaFoldDB" id="U1PFK4"/>
<dbReference type="Proteomes" id="UP000030649">
    <property type="component" value="Unassembled WGS sequence"/>
</dbReference>
<protein>
    <submittedName>
        <fullName evidence="1">Uncharacterized protein</fullName>
    </submittedName>
</protein>
<accession>U1PFK4</accession>
<gene>
    <name evidence="1" type="ORF">J07HQW1_02422</name>
</gene>
<name>U1PFK4_9EURY</name>
<reference evidence="1 2" key="1">
    <citation type="journal article" date="2013" name="PLoS ONE">
        <title>Assembly-driven community genomics of a hypersaline microbial ecosystem.</title>
        <authorList>
            <person name="Podell S."/>
            <person name="Ugalde J.A."/>
            <person name="Narasingarao P."/>
            <person name="Banfield J.F."/>
            <person name="Heidelberg K.B."/>
            <person name="Allen E.E."/>
        </authorList>
    </citation>
    <scope>NUCLEOTIDE SEQUENCE [LARGE SCALE GENOMIC DNA]</scope>
    <source>
        <strain evidence="2">J07HQW1</strain>
    </source>
</reference>
<evidence type="ECO:0000313" key="2">
    <source>
        <dbReference type="Proteomes" id="UP000030649"/>
    </source>
</evidence>